<accession>D8R7M7</accession>
<dbReference type="PANTHER" id="PTHR23316">
    <property type="entry name" value="IMPORTIN ALPHA"/>
    <property type="match status" value="1"/>
</dbReference>
<keyword evidence="5" id="KW-1185">Reference proteome</keyword>
<dbReference type="GO" id="GO:0008139">
    <property type="term" value="F:nuclear localization sequence binding"/>
    <property type="evidence" value="ECO:0000318"/>
    <property type="project" value="GO_Central"/>
</dbReference>
<dbReference type="AlphaFoldDB" id="D8R7M7"/>
<dbReference type="STRING" id="88036.D8R7M7"/>
<dbReference type="SMART" id="SM00185">
    <property type="entry name" value="ARM"/>
    <property type="match status" value="4"/>
</dbReference>
<evidence type="ECO:0000313" key="4">
    <source>
        <dbReference type="EMBL" id="EFJ31559.1"/>
    </source>
</evidence>
<feature type="non-terminal residue" evidence="4">
    <location>
        <position position="1"/>
    </location>
</feature>
<dbReference type="Proteomes" id="UP000001514">
    <property type="component" value="Unassembled WGS sequence"/>
</dbReference>
<dbReference type="InterPro" id="IPR016024">
    <property type="entry name" value="ARM-type_fold"/>
</dbReference>
<name>D8R7M7_SELML</name>
<dbReference type="eggNOG" id="KOG0166">
    <property type="taxonomic scope" value="Eukaryota"/>
</dbReference>
<sequence length="323" mass="35582">QAEWALGNVAGDSPKCRDLVLNNNAMTPLLAQLNENAVLSMLRTATWTLSTFCRGKPQPNFEQSRPSLSSLEKLIHSTDEVILTDACWALSYISDGTNNEIQAVIEVGVCPRLMSLLMYPSPNVLIPALRTVGNIVTGDDVQTQENLKRNNNGALPYLLHLLTNVYNKKDACWTISSMELLANAEFDIKKEAMQPLAVHMNKSNRCRYLVNQGCIKPLCDLLNCSDAKIIVVALEGLENILTKDPGNTGSINIYAKFIDEAEGLEKIETHDNNEIYDKVIKILNSYWVEEDEENVAPGVAPAPICIRESRSFGNVPSGGFNSG</sequence>
<dbReference type="HOGENOM" id="CLU_018084_1_0_1"/>
<dbReference type="InterPro" id="IPR011989">
    <property type="entry name" value="ARM-like"/>
</dbReference>
<dbReference type="OMA" id="APICIRE"/>
<dbReference type="KEGG" id="smo:SELMODRAFT_87307"/>
<evidence type="ECO:0008006" key="6">
    <source>
        <dbReference type="Google" id="ProtNLM"/>
    </source>
</evidence>
<gene>
    <name evidence="4" type="ORF">SELMODRAFT_87307</name>
</gene>
<dbReference type="SUPFAM" id="SSF48371">
    <property type="entry name" value="ARM repeat"/>
    <property type="match status" value="1"/>
</dbReference>
<dbReference type="Gramene" id="EFJ31559">
    <property type="protein sequence ID" value="EFJ31559"/>
    <property type="gene ID" value="SELMODRAFT_87307"/>
</dbReference>
<keyword evidence="3" id="KW-0653">Protein transport</keyword>
<dbReference type="GO" id="GO:0061608">
    <property type="term" value="F:nuclear import signal receptor activity"/>
    <property type="evidence" value="ECO:0000318"/>
    <property type="project" value="GO_Central"/>
</dbReference>
<dbReference type="Pfam" id="PF16186">
    <property type="entry name" value="Arm_3"/>
    <property type="match status" value="1"/>
</dbReference>
<dbReference type="InterPro" id="IPR000225">
    <property type="entry name" value="Armadillo"/>
</dbReference>
<dbReference type="InParanoid" id="D8R7M7"/>
<organism evidence="5">
    <name type="scientific">Selaginella moellendorffii</name>
    <name type="common">Spikemoss</name>
    <dbReference type="NCBI Taxonomy" id="88036"/>
    <lineage>
        <taxon>Eukaryota</taxon>
        <taxon>Viridiplantae</taxon>
        <taxon>Streptophyta</taxon>
        <taxon>Embryophyta</taxon>
        <taxon>Tracheophyta</taxon>
        <taxon>Lycopodiopsida</taxon>
        <taxon>Selaginellales</taxon>
        <taxon>Selaginellaceae</taxon>
        <taxon>Selaginella</taxon>
    </lineage>
</organism>
<dbReference type="EMBL" id="GL377573">
    <property type="protein sequence ID" value="EFJ31559.1"/>
    <property type="molecule type" value="Genomic_DNA"/>
</dbReference>
<dbReference type="Pfam" id="PF00514">
    <property type="entry name" value="Arm"/>
    <property type="match status" value="4"/>
</dbReference>
<reference evidence="4 5" key="1">
    <citation type="journal article" date="2011" name="Science">
        <title>The Selaginella genome identifies genetic changes associated with the evolution of vascular plants.</title>
        <authorList>
            <person name="Banks J.A."/>
            <person name="Nishiyama T."/>
            <person name="Hasebe M."/>
            <person name="Bowman J.L."/>
            <person name="Gribskov M."/>
            <person name="dePamphilis C."/>
            <person name="Albert V.A."/>
            <person name="Aono N."/>
            <person name="Aoyama T."/>
            <person name="Ambrose B.A."/>
            <person name="Ashton N.W."/>
            <person name="Axtell M.J."/>
            <person name="Barker E."/>
            <person name="Barker M.S."/>
            <person name="Bennetzen J.L."/>
            <person name="Bonawitz N.D."/>
            <person name="Chapple C."/>
            <person name="Cheng C."/>
            <person name="Correa L.G."/>
            <person name="Dacre M."/>
            <person name="DeBarry J."/>
            <person name="Dreyer I."/>
            <person name="Elias M."/>
            <person name="Engstrom E.M."/>
            <person name="Estelle M."/>
            <person name="Feng L."/>
            <person name="Finet C."/>
            <person name="Floyd S.K."/>
            <person name="Frommer W.B."/>
            <person name="Fujita T."/>
            <person name="Gramzow L."/>
            <person name="Gutensohn M."/>
            <person name="Harholt J."/>
            <person name="Hattori M."/>
            <person name="Heyl A."/>
            <person name="Hirai T."/>
            <person name="Hiwatashi Y."/>
            <person name="Ishikawa M."/>
            <person name="Iwata M."/>
            <person name="Karol K.G."/>
            <person name="Koehler B."/>
            <person name="Kolukisaoglu U."/>
            <person name="Kubo M."/>
            <person name="Kurata T."/>
            <person name="Lalonde S."/>
            <person name="Li K."/>
            <person name="Li Y."/>
            <person name="Litt A."/>
            <person name="Lyons E."/>
            <person name="Manning G."/>
            <person name="Maruyama T."/>
            <person name="Michael T.P."/>
            <person name="Mikami K."/>
            <person name="Miyazaki S."/>
            <person name="Morinaga S."/>
            <person name="Murata T."/>
            <person name="Mueller-Roeber B."/>
            <person name="Nelson D.R."/>
            <person name="Obara M."/>
            <person name="Oguri Y."/>
            <person name="Olmstead R.G."/>
            <person name="Onodera N."/>
            <person name="Petersen B.L."/>
            <person name="Pils B."/>
            <person name="Prigge M."/>
            <person name="Rensing S.A."/>
            <person name="Riano-Pachon D.M."/>
            <person name="Roberts A.W."/>
            <person name="Sato Y."/>
            <person name="Scheller H.V."/>
            <person name="Schulz B."/>
            <person name="Schulz C."/>
            <person name="Shakirov E.V."/>
            <person name="Shibagaki N."/>
            <person name="Shinohara N."/>
            <person name="Shippen D.E."/>
            <person name="Soerensen I."/>
            <person name="Sotooka R."/>
            <person name="Sugimoto N."/>
            <person name="Sugita M."/>
            <person name="Sumikawa N."/>
            <person name="Tanurdzic M."/>
            <person name="Theissen G."/>
            <person name="Ulvskov P."/>
            <person name="Wakazuki S."/>
            <person name="Weng J.K."/>
            <person name="Willats W.W."/>
            <person name="Wipf D."/>
            <person name="Wolf P.G."/>
            <person name="Yang L."/>
            <person name="Zimmer A.D."/>
            <person name="Zhu Q."/>
            <person name="Mitros T."/>
            <person name="Hellsten U."/>
            <person name="Loque D."/>
            <person name="Otillar R."/>
            <person name="Salamov A."/>
            <person name="Schmutz J."/>
            <person name="Shapiro H."/>
            <person name="Lindquist E."/>
            <person name="Lucas S."/>
            <person name="Rokhsar D."/>
            <person name="Grigoriev I.V."/>
        </authorList>
    </citation>
    <scope>NUCLEOTIDE SEQUENCE [LARGE SCALE GENOMIC DNA]</scope>
</reference>
<dbReference type="InterPro" id="IPR032413">
    <property type="entry name" value="Arm_3"/>
</dbReference>
<dbReference type="GO" id="GO:0006607">
    <property type="term" value="P:NLS-bearing protein import into nucleus"/>
    <property type="evidence" value="ECO:0000318"/>
    <property type="project" value="GO_Central"/>
</dbReference>
<proteinExistence type="inferred from homology"/>
<keyword evidence="2" id="KW-0813">Transport</keyword>
<dbReference type="GO" id="GO:0005634">
    <property type="term" value="C:nucleus"/>
    <property type="evidence" value="ECO:0000318"/>
    <property type="project" value="GO_Central"/>
</dbReference>
<evidence type="ECO:0000256" key="1">
    <source>
        <dbReference type="ARBA" id="ARBA00010394"/>
    </source>
</evidence>
<protein>
    <recommendedName>
        <fullName evidence="6">IBB domain-containing protein</fullName>
    </recommendedName>
</protein>
<evidence type="ECO:0000256" key="3">
    <source>
        <dbReference type="ARBA" id="ARBA00022927"/>
    </source>
</evidence>
<evidence type="ECO:0000256" key="2">
    <source>
        <dbReference type="ARBA" id="ARBA00022448"/>
    </source>
</evidence>
<comment type="similarity">
    <text evidence="1">Belongs to the importin alpha family.</text>
</comment>
<evidence type="ECO:0000313" key="5">
    <source>
        <dbReference type="Proteomes" id="UP000001514"/>
    </source>
</evidence>
<dbReference type="Gene3D" id="1.25.10.10">
    <property type="entry name" value="Leucine-rich Repeat Variant"/>
    <property type="match status" value="1"/>
</dbReference>